<reference evidence="12 13" key="1">
    <citation type="journal article" date="2018" name="Elife">
        <title>Discovery and characterization of a prevalent human gut bacterial enzyme sufficient for the inactivation of a family of plant toxins.</title>
        <authorList>
            <person name="Koppel N."/>
            <person name="Bisanz J.E."/>
            <person name="Pandelia M.E."/>
            <person name="Turnbaugh P.J."/>
            <person name="Balskus E.P."/>
        </authorList>
    </citation>
    <scope>NUCLEOTIDE SEQUENCE [LARGE SCALE GENOMIC DNA]</scope>
    <source>
        <strain evidence="12 13">OB21 GAM31</strain>
    </source>
</reference>
<keyword evidence="5" id="KW-0479">Metal-binding</keyword>
<dbReference type="Proteomes" id="UP000253975">
    <property type="component" value="Unassembled WGS sequence"/>
</dbReference>
<name>A0A369LM39_9ACTN</name>
<dbReference type="InterPro" id="IPR016454">
    <property type="entry name" value="Cysteine_dSase"/>
</dbReference>
<dbReference type="GO" id="GO:0051536">
    <property type="term" value="F:iron-sulfur cluster binding"/>
    <property type="evidence" value="ECO:0007669"/>
    <property type="project" value="UniProtKB-KW"/>
</dbReference>
<protein>
    <recommendedName>
        <fullName evidence="3">cysteine desulfurase</fullName>
        <ecNumber evidence="3">2.8.1.7</ecNumber>
    </recommendedName>
</protein>
<comment type="cofactor">
    <cofactor evidence="1 10">
        <name>pyridoxal 5'-phosphate</name>
        <dbReference type="ChEBI" id="CHEBI:597326"/>
    </cofactor>
</comment>
<dbReference type="Pfam" id="PF00266">
    <property type="entry name" value="Aminotran_5"/>
    <property type="match status" value="1"/>
</dbReference>
<evidence type="ECO:0000256" key="5">
    <source>
        <dbReference type="ARBA" id="ARBA00022723"/>
    </source>
</evidence>
<evidence type="ECO:0000256" key="7">
    <source>
        <dbReference type="ARBA" id="ARBA00023004"/>
    </source>
</evidence>
<keyword evidence="6" id="KW-0663">Pyridoxal phosphate</keyword>
<evidence type="ECO:0000256" key="4">
    <source>
        <dbReference type="ARBA" id="ARBA00022679"/>
    </source>
</evidence>
<gene>
    <name evidence="12" type="ORF">C1881_01765</name>
</gene>
<dbReference type="GO" id="GO:0046872">
    <property type="term" value="F:metal ion binding"/>
    <property type="evidence" value="ECO:0007669"/>
    <property type="project" value="UniProtKB-KW"/>
</dbReference>
<comment type="similarity">
    <text evidence="2">Belongs to the class-V pyridoxal-phosphate-dependent aminotransferase family. NifS/IscS subfamily.</text>
</comment>
<dbReference type="InterPro" id="IPR015421">
    <property type="entry name" value="PyrdxlP-dep_Trfase_major"/>
</dbReference>
<keyword evidence="7" id="KW-0408">Iron</keyword>
<dbReference type="PANTHER" id="PTHR11601">
    <property type="entry name" value="CYSTEINE DESULFURYLASE FAMILY MEMBER"/>
    <property type="match status" value="1"/>
</dbReference>
<dbReference type="SUPFAM" id="SSF53383">
    <property type="entry name" value="PLP-dependent transferases"/>
    <property type="match status" value="1"/>
</dbReference>
<dbReference type="PIRSF" id="PIRSF005572">
    <property type="entry name" value="NifS"/>
    <property type="match status" value="1"/>
</dbReference>
<dbReference type="Gene3D" id="3.40.640.10">
    <property type="entry name" value="Type I PLP-dependent aspartate aminotransferase-like (Major domain)"/>
    <property type="match status" value="1"/>
</dbReference>
<dbReference type="Gene3D" id="3.90.1150.10">
    <property type="entry name" value="Aspartate Aminotransferase, domain 1"/>
    <property type="match status" value="1"/>
</dbReference>
<evidence type="ECO:0000256" key="6">
    <source>
        <dbReference type="ARBA" id="ARBA00022898"/>
    </source>
</evidence>
<comment type="catalytic activity">
    <reaction evidence="9">
        <text>(sulfur carrier)-H + L-cysteine = (sulfur carrier)-SH + L-alanine</text>
        <dbReference type="Rhea" id="RHEA:43892"/>
        <dbReference type="Rhea" id="RHEA-COMP:14737"/>
        <dbReference type="Rhea" id="RHEA-COMP:14739"/>
        <dbReference type="ChEBI" id="CHEBI:29917"/>
        <dbReference type="ChEBI" id="CHEBI:35235"/>
        <dbReference type="ChEBI" id="CHEBI:57972"/>
        <dbReference type="ChEBI" id="CHEBI:64428"/>
        <dbReference type="EC" id="2.8.1.7"/>
    </reaction>
</comment>
<keyword evidence="8" id="KW-0411">Iron-sulfur</keyword>
<keyword evidence="4" id="KW-0808">Transferase</keyword>
<dbReference type="EMBL" id="PPTO01000002">
    <property type="protein sequence ID" value="RDB60633.1"/>
    <property type="molecule type" value="Genomic_DNA"/>
</dbReference>
<evidence type="ECO:0000256" key="9">
    <source>
        <dbReference type="ARBA" id="ARBA00050776"/>
    </source>
</evidence>
<evidence type="ECO:0000256" key="1">
    <source>
        <dbReference type="ARBA" id="ARBA00001933"/>
    </source>
</evidence>
<evidence type="ECO:0000256" key="10">
    <source>
        <dbReference type="RuleBase" id="RU004504"/>
    </source>
</evidence>
<comment type="caution">
    <text evidence="12">The sequence shown here is derived from an EMBL/GenBank/DDBJ whole genome shotgun (WGS) entry which is preliminary data.</text>
</comment>
<dbReference type="AlphaFoldDB" id="A0A369LM39"/>
<dbReference type="Gene3D" id="1.10.260.50">
    <property type="match status" value="1"/>
</dbReference>
<dbReference type="InterPro" id="IPR015424">
    <property type="entry name" value="PyrdxlP-dep_Trfase"/>
</dbReference>
<dbReference type="InterPro" id="IPR015422">
    <property type="entry name" value="PyrdxlP-dep_Trfase_small"/>
</dbReference>
<accession>A0A369LM39</accession>
<dbReference type="EC" id="2.8.1.7" evidence="3"/>
<proteinExistence type="inferred from homology"/>
<dbReference type="InterPro" id="IPR000192">
    <property type="entry name" value="Aminotrans_V_dom"/>
</dbReference>
<evidence type="ECO:0000313" key="12">
    <source>
        <dbReference type="EMBL" id="RDB60633.1"/>
    </source>
</evidence>
<dbReference type="GO" id="GO:0031071">
    <property type="term" value="F:cysteine desulfurase activity"/>
    <property type="evidence" value="ECO:0007669"/>
    <property type="project" value="UniProtKB-EC"/>
</dbReference>
<evidence type="ECO:0000313" key="13">
    <source>
        <dbReference type="Proteomes" id="UP000253975"/>
    </source>
</evidence>
<evidence type="ECO:0000256" key="2">
    <source>
        <dbReference type="ARBA" id="ARBA00006490"/>
    </source>
</evidence>
<dbReference type="FunFam" id="3.40.640.10:FF:000084">
    <property type="entry name" value="IscS-like cysteine desulfurase"/>
    <property type="match status" value="1"/>
</dbReference>
<dbReference type="PANTHER" id="PTHR11601:SF34">
    <property type="entry name" value="CYSTEINE DESULFURASE"/>
    <property type="match status" value="1"/>
</dbReference>
<dbReference type="InterPro" id="IPR020578">
    <property type="entry name" value="Aminotrans_V_PyrdxlP_BS"/>
</dbReference>
<dbReference type="RefSeq" id="WP_114614816.1">
    <property type="nucleotide sequence ID" value="NZ_PPTO01000002.1"/>
</dbReference>
<evidence type="ECO:0000256" key="3">
    <source>
        <dbReference type="ARBA" id="ARBA00012239"/>
    </source>
</evidence>
<sequence>MGTQVRITKTEKRRVYLDNAATTCVSDTAFEAMKPFLRGSFGNPSALYAEAREARAAVERAREEIASLIGAAPHEVYFTSCGTESDNWAIKGSMRAQAKAKGRKGRFVTSAFEHPAVLNSAQALAGEGFDVAYANVTDDGMVDEASFAQALGNGADLASIMLANNEVGTIQPIARLGEIAHGAGARFHCDAVQAFAHIPVNVDDLGVDYLSVSGHKFHAPKGVGFLYVREGTPLEPFMNGGHQEGAMRGGTENVAGIVAMAAAAREACENMASDAARIAALRDELECRILAEIANTCVNGTAPRVPGTLNVSFAGIDSASLVELLDERGVCAAGGSACSSHEGEPSHVLVAMGLPSERTQSALRFSLSNETTQDDIDYTVGVLKACSEQLQPFALLDLSSF</sequence>
<evidence type="ECO:0000259" key="11">
    <source>
        <dbReference type="Pfam" id="PF00266"/>
    </source>
</evidence>
<evidence type="ECO:0000256" key="8">
    <source>
        <dbReference type="ARBA" id="ARBA00023014"/>
    </source>
</evidence>
<feature type="domain" description="Aminotransferase class V" evidence="11">
    <location>
        <begin position="15"/>
        <end position="378"/>
    </location>
</feature>
<organism evidence="12 13">
    <name type="scientific">Slackia isoflavoniconvertens</name>
    <dbReference type="NCBI Taxonomy" id="572010"/>
    <lineage>
        <taxon>Bacteria</taxon>
        <taxon>Bacillati</taxon>
        <taxon>Actinomycetota</taxon>
        <taxon>Coriobacteriia</taxon>
        <taxon>Eggerthellales</taxon>
        <taxon>Eggerthellaceae</taxon>
        <taxon>Slackia</taxon>
    </lineage>
</organism>
<dbReference type="PROSITE" id="PS00595">
    <property type="entry name" value="AA_TRANSFER_CLASS_5"/>
    <property type="match status" value="1"/>
</dbReference>